<evidence type="ECO:0000256" key="2">
    <source>
        <dbReference type="ARBA" id="ARBA00023043"/>
    </source>
</evidence>
<dbReference type="PANTHER" id="PTHR24189:SF50">
    <property type="entry name" value="ANKYRIN REPEAT AND SOCS BOX PROTEIN 2"/>
    <property type="match status" value="1"/>
</dbReference>
<accession>A0ABX1F2I4</accession>
<evidence type="ECO:0000313" key="4">
    <source>
        <dbReference type="EMBL" id="NKE46562.1"/>
    </source>
</evidence>
<keyword evidence="5" id="KW-1185">Reference proteome</keyword>
<protein>
    <recommendedName>
        <fullName evidence="6">Ankyrin repeat domain-containing protein</fullName>
    </recommendedName>
</protein>
<evidence type="ECO:0008006" key="6">
    <source>
        <dbReference type="Google" id="ProtNLM"/>
    </source>
</evidence>
<evidence type="ECO:0000256" key="1">
    <source>
        <dbReference type="ARBA" id="ARBA00022737"/>
    </source>
</evidence>
<dbReference type="Gene3D" id="1.25.40.20">
    <property type="entry name" value="Ankyrin repeat-containing domain"/>
    <property type="match status" value="3"/>
</dbReference>
<name>A0ABX1F2I4_9PROT</name>
<organism evidence="4 5">
    <name type="scientific">Falsiroseomonas frigidaquae</name>
    <dbReference type="NCBI Taxonomy" id="487318"/>
    <lineage>
        <taxon>Bacteria</taxon>
        <taxon>Pseudomonadati</taxon>
        <taxon>Pseudomonadota</taxon>
        <taxon>Alphaproteobacteria</taxon>
        <taxon>Acetobacterales</taxon>
        <taxon>Roseomonadaceae</taxon>
        <taxon>Falsiroseomonas</taxon>
    </lineage>
</organism>
<gene>
    <name evidence="4" type="ORF">HB662_17405</name>
</gene>
<evidence type="ECO:0000256" key="3">
    <source>
        <dbReference type="SAM" id="MobiDB-lite"/>
    </source>
</evidence>
<dbReference type="InterPro" id="IPR050745">
    <property type="entry name" value="Multifunctional_regulatory"/>
</dbReference>
<keyword evidence="2" id="KW-0040">ANK repeat</keyword>
<dbReference type="SUPFAM" id="SSF48403">
    <property type="entry name" value="Ankyrin repeat"/>
    <property type="match status" value="2"/>
</dbReference>
<reference evidence="4 5" key="1">
    <citation type="submission" date="2020-03" db="EMBL/GenBank/DDBJ databases">
        <title>Roseomonas selenitidurans sp. nov. isolated from soil.</title>
        <authorList>
            <person name="Liu H."/>
        </authorList>
    </citation>
    <scope>NUCLEOTIDE SEQUENCE [LARGE SCALE GENOMIC DNA]</scope>
    <source>
        <strain evidence="4 5">JCM 15073</strain>
    </source>
</reference>
<dbReference type="InterPro" id="IPR036770">
    <property type="entry name" value="Ankyrin_rpt-contain_sf"/>
</dbReference>
<dbReference type="RefSeq" id="WP_168051092.1">
    <property type="nucleotide sequence ID" value="NZ_JAATJR010000005.1"/>
</dbReference>
<comment type="caution">
    <text evidence="4">The sequence shown here is derived from an EMBL/GenBank/DDBJ whole genome shotgun (WGS) entry which is preliminary data.</text>
</comment>
<dbReference type="Proteomes" id="UP000765160">
    <property type="component" value="Unassembled WGS sequence"/>
</dbReference>
<dbReference type="PANTHER" id="PTHR24189">
    <property type="entry name" value="MYOTROPHIN"/>
    <property type="match status" value="1"/>
</dbReference>
<keyword evidence="1" id="KW-0677">Repeat</keyword>
<sequence>MPILPERVNLDHLRKQAKALLRAFRAGEPEAIARFQHALPAAAGLSPAATAGLGLRLHDAQSCLARDHGFASWAELRSYAEAQGDAQMQRRLWLERVYAGDVTGSRSPARPQAAARMLAETPGLAAGDPWLACAIGDVAALRRAIAADVGWVNRPGGPLRLPPLVAVTHSSLLRLPAFADALRDAARLLLAEGADPNQRIGNRFPPASPTAPDDSQPLSALYGAAGQQRDAAMTRLLLEAGANPDDGESLHHALESPDCTRLLLARGARIAGTNAIFRALDLDDPAPLELLLEAGGNAREPARNPPLSDYGTPLLWAIRRRRSPRHVAALLAAGADPRDRTPSGLSAYRLARQFGLVEVAALLAGHGAVEPLSEEESFLAACASADADAARAIAARRPDLPASLTPRQLRLLPDLAAEGADQAVRLMVALGWPIAVPGGDWHASALNLAVFRGDAALARFLLAQGAHWTEQHGHGDDVRGTLAWASVHEPVEGGDWIGCAQALRDHGLPPGRRDAAAPGVVIIEGHRRLFSEEVADGLAGEED</sequence>
<proteinExistence type="predicted"/>
<dbReference type="EMBL" id="JAAVTX010000005">
    <property type="protein sequence ID" value="NKE46562.1"/>
    <property type="molecule type" value="Genomic_DNA"/>
</dbReference>
<evidence type="ECO:0000313" key="5">
    <source>
        <dbReference type="Proteomes" id="UP000765160"/>
    </source>
</evidence>
<feature type="region of interest" description="Disordered" evidence="3">
    <location>
        <begin position="197"/>
        <end position="219"/>
    </location>
</feature>